<organism evidence="1 3">
    <name type="scientific">Streptococcus constellatus subsp. pharyngis SK1060 = CCUG 46377</name>
    <dbReference type="NCBI Taxonomy" id="1035184"/>
    <lineage>
        <taxon>Bacteria</taxon>
        <taxon>Bacillati</taxon>
        <taxon>Bacillota</taxon>
        <taxon>Bacilli</taxon>
        <taxon>Lactobacillales</taxon>
        <taxon>Streptococcaceae</taxon>
        <taxon>Streptococcus</taxon>
        <taxon>Streptococcus anginosus group</taxon>
    </lineage>
</organism>
<name>F9P972_STRCV</name>
<dbReference type="EMBL" id="AFUP01000006">
    <property type="protein sequence ID" value="EGV07901.1"/>
    <property type="molecule type" value="Genomic_DNA"/>
</dbReference>
<dbReference type="Proteomes" id="UP000003287">
    <property type="component" value="Unassembled WGS sequence"/>
</dbReference>
<accession>F9P972</accession>
<keyword evidence="4" id="KW-1185">Reference proteome</keyword>
<sequence>MILREEYIITPDFYQEALNYAQSSRAYTSNRHDFHAGGLNNKQQKMFEGKLGEKGFKMFLIENGIPFIEDHSSPQERDEYDFLLSTTEQQFLFDVKTRTKSFHTRTLEMVEQAQSHPKDIFISARLFSERNVVKLLGWYSFQDMINSGRIENNGYLDNYVMYDSDLRPMEELYNLILINCI</sequence>
<protein>
    <submittedName>
        <fullName evidence="1">Conserved domain protein</fullName>
    </submittedName>
</protein>
<dbReference type="Proteomes" id="UP000016985">
    <property type="component" value="Unassembled WGS sequence"/>
</dbReference>
<evidence type="ECO:0000313" key="2">
    <source>
        <dbReference type="EMBL" id="GAD44044.1"/>
    </source>
</evidence>
<dbReference type="EMBL" id="BASX01000003">
    <property type="protein sequence ID" value="GAD44044.1"/>
    <property type="molecule type" value="Genomic_DNA"/>
</dbReference>
<dbReference type="RefSeq" id="WP_006268689.1">
    <property type="nucleotide sequence ID" value="NZ_BASX01000003.1"/>
</dbReference>
<proteinExistence type="predicted"/>
<evidence type="ECO:0000313" key="4">
    <source>
        <dbReference type="Proteomes" id="UP000016985"/>
    </source>
</evidence>
<evidence type="ECO:0000313" key="1">
    <source>
        <dbReference type="EMBL" id="EGV07901.1"/>
    </source>
</evidence>
<gene>
    <name evidence="2" type="ORF">ANG5_0572</name>
    <name evidence="1" type="ORF">HMPREF1042_1381</name>
</gene>
<dbReference type="AlphaFoldDB" id="F9P972"/>
<reference evidence="2 4" key="2">
    <citation type="submission" date="2013-09" db="EMBL/GenBank/DDBJ databases">
        <title>Genome Sequences of seven clinical isolates and type strains of anginosus group streptococci.</title>
        <authorList>
            <person name="Maruyama F."/>
            <person name="Sakurai A."/>
            <person name="Ogura Y."/>
            <person name="Homma H."/>
            <person name="Takahashi N."/>
            <person name="Ohtsubo Y."/>
            <person name="Hoshino T."/>
            <person name="Okahashi N."/>
            <person name="Nakagawa I."/>
            <person name="Kimura S."/>
            <person name="Fujiwara T."/>
            <person name="Hayashi T."/>
            <person name="Shintani S."/>
        </authorList>
    </citation>
    <scope>NUCLEOTIDE SEQUENCE [LARGE SCALE GENOMIC DNA]</scope>
    <source>
        <strain evidence="2">CCUG 46377</strain>
        <strain evidence="4">CCUG46377</strain>
    </source>
</reference>
<evidence type="ECO:0000313" key="3">
    <source>
        <dbReference type="Proteomes" id="UP000003287"/>
    </source>
</evidence>
<reference evidence="1 3" key="1">
    <citation type="submission" date="2011-06" db="EMBL/GenBank/DDBJ databases">
        <authorList>
            <person name="Harkins D.M."/>
            <person name="Madupu R."/>
            <person name="Durkin A.S."/>
            <person name="Torralba M."/>
            <person name="Methe B."/>
            <person name="Sutton G.G."/>
            <person name="Nelson K.E."/>
        </authorList>
    </citation>
    <scope>NUCLEOTIDE SEQUENCE [LARGE SCALE GENOMIC DNA]</scope>
    <source>
        <strain evidence="1 3">SK1060</strain>
    </source>
</reference>